<feature type="coiled-coil region" evidence="1">
    <location>
        <begin position="67"/>
        <end position="94"/>
    </location>
</feature>
<evidence type="ECO:0000313" key="3">
    <source>
        <dbReference type="EMBL" id="KAJ1153596.1"/>
    </source>
</evidence>
<comment type="caution">
    <text evidence="3">The sequence shown here is derived from an EMBL/GenBank/DDBJ whole genome shotgun (WGS) entry which is preliminary data.</text>
</comment>
<feature type="region of interest" description="Disordered" evidence="2">
    <location>
        <begin position="109"/>
        <end position="133"/>
    </location>
</feature>
<organism evidence="3 4">
    <name type="scientific">Pleurodeles waltl</name>
    <name type="common">Iberian ribbed newt</name>
    <dbReference type="NCBI Taxonomy" id="8319"/>
    <lineage>
        <taxon>Eukaryota</taxon>
        <taxon>Metazoa</taxon>
        <taxon>Chordata</taxon>
        <taxon>Craniata</taxon>
        <taxon>Vertebrata</taxon>
        <taxon>Euteleostomi</taxon>
        <taxon>Amphibia</taxon>
        <taxon>Batrachia</taxon>
        <taxon>Caudata</taxon>
        <taxon>Salamandroidea</taxon>
        <taxon>Salamandridae</taxon>
        <taxon>Pleurodelinae</taxon>
        <taxon>Pleurodeles</taxon>
    </lineage>
</organism>
<evidence type="ECO:0000256" key="2">
    <source>
        <dbReference type="SAM" id="MobiDB-lite"/>
    </source>
</evidence>
<dbReference type="AlphaFoldDB" id="A0AAV7RPX7"/>
<name>A0AAV7RPX7_PLEWA</name>
<dbReference type="EMBL" id="JANPWB010000009">
    <property type="protein sequence ID" value="KAJ1153596.1"/>
    <property type="molecule type" value="Genomic_DNA"/>
</dbReference>
<feature type="compositionally biased region" description="Polar residues" evidence="2">
    <location>
        <begin position="117"/>
        <end position="133"/>
    </location>
</feature>
<proteinExistence type="predicted"/>
<gene>
    <name evidence="3" type="ORF">NDU88_006355</name>
</gene>
<reference evidence="3" key="1">
    <citation type="journal article" date="2022" name="bioRxiv">
        <title>Sequencing and chromosome-scale assembly of the giantPleurodeles waltlgenome.</title>
        <authorList>
            <person name="Brown T."/>
            <person name="Elewa A."/>
            <person name="Iarovenko S."/>
            <person name="Subramanian E."/>
            <person name="Araus A.J."/>
            <person name="Petzold A."/>
            <person name="Susuki M."/>
            <person name="Suzuki K.-i.T."/>
            <person name="Hayashi T."/>
            <person name="Toyoda A."/>
            <person name="Oliveira C."/>
            <person name="Osipova E."/>
            <person name="Leigh N.D."/>
            <person name="Simon A."/>
            <person name="Yun M.H."/>
        </authorList>
    </citation>
    <scope>NUCLEOTIDE SEQUENCE</scope>
    <source>
        <strain evidence="3">20211129_DDA</strain>
        <tissue evidence="3">Liver</tissue>
    </source>
</reference>
<dbReference type="Gene3D" id="1.20.5.340">
    <property type="match status" value="1"/>
</dbReference>
<protein>
    <submittedName>
        <fullName evidence="3">Uncharacterized protein</fullName>
    </submittedName>
</protein>
<sequence>MMTSVSQVPSLVSTPPNIVIREDHLRELEFRRANTVESLVAIQGSRQMLETKMDAMSMDINHLRLDLRKVADRVMSTEEDVASLKQEMKGLQAVVSGLKCSVTHMDGRVEDADVQNKQRGPLRNSSRTGFFTA</sequence>
<evidence type="ECO:0000256" key="1">
    <source>
        <dbReference type="SAM" id="Coils"/>
    </source>
</evidence>
<evidence type="ECO:0000313" key="4">
    <source>
        <dbReference type="Proteomes" id="UP001066276"/>
    </source>
</evidence>
<accession>A0AAV7RPX7</accession>
<keyword evidence="1" id="KW-0175">Coiled coil</keyword>
<dbReference type="Proteomes" id="UP001066276">
    <property type="component" value="Chromosome 5"/>
</dbReference>
<keyword evidence="4" id="KW-1185">Reference proteome</keyword>